<feature type="non-terminal residue" evidence="5">
    <location>
        <position position="1"/>
    </location>
</feature>
<dbReference type="EMBL" id="GG738872">
    <property type="protein sequence ID" value="EFC43620.1"/>
    <property type="molecule type" value="Genomic_DNA"/>
</dbReference>
<evidence type="ECO:0000256" key="3">
    <source>
        <dbReference type="RuleBase" id="RU363019"/>
    </source>
</evidence>
<dbReference type="InterPro" id="IPR002130">
    <property type="entry name" value="Cyclophilin-type_PPIase_dom"/>
</dbReference>
<proteinExistence type="inferred from homology"/>
<dbReference type="OrthoDB" id="271386at2759"/>
<name>D2VHN5_NAEGR</name>
<dbReference type="EC" id="5.2.1.8" evidence="3"/>
<dbReference type="SUPFAM" id="SSF50891">
    <property type="entry name" value="Cyclophilin-like"/>
    <property type="match status" value="1"/>
</dbReference>
<keyword evidence="1 3" id="KW-0697">Rotamase</keyword>
<dbReference type="GO" id="GO:0071013">
    <property type="term" value="C:catalytic step 2 spliceosome"/>
    <property type="evidence" value="ECO:0007669"/>
    <property type="project" value="TreeGrafter"/>
</dbReference>
<dbReference type="PIRSF" id="PIRSF001467">
    <property type="entry name" value="Peptidylpro_ismrse"/>
    <property type="match status" value="1"/>
</dbReference>
<dbReference type="Proteomes" id="UP000006671">
    <property type="component" value="Unassembled WGS sequence"/>
</dbReference>
<dbReference type="PANTHER" id="PTHR45625:SF4">
    <property type="entry name" value="PEPTIDYLPROLYL ISOMERASE DOMAIN AND WD REPEAT-CONTAINING PROTEIN 1"/>
    <property type="match status" value="1"/>
</dbReference>
<dbReference type="PROSITE" id="PS50072">
    <property type="entry name" value="CSA_PPIASE_2"/>
    <property type="match status" value="1"/>
</dbReference>
<evidence type="ECO:0000256" key="1">
    <source>
        <dbReference type="ARBA" id="ARBA00023110"/>
    </source>
</evidence>
<evidence type="ECO:0000259" key="4">
    <source>
        <dbReference type="PROSITE" id="PS50072"/>
    </source>
</evidence>
<keyword evidence="2 3" id="KW-0413">Isomerase</keyword>
<feature type="domain" description="PPIase cyclophilin-type" evidence="4">
    <location>
        <begin position="10"/>
        <end position="131"/>
    </location>
</feature>
<dbReference type="InterPro" id="IPR029000">
    <property type="entry name" value="Cyclophilin-like_dom_sf"/>
</dbReference>
<dbReference type="GeneID" id="8862215"/>
<comment type="catalytic activity">
    <reaction evidence="3">
        <text>[protein]-peptidylproline (omega=180) = [protein]-peptidylproline (omega=0)</text>
        <dbReference type="Rhea" id="RHEA:16237"/>
        <dbReference type="Rhea" id="RHEA-COMP:10747"/>
        <dbReference type="Rhea" id="RHEA-COMP:10748"/>
        <dbReference type="ChEBI" id="CHEBI:83833"/>
        <dbReference type="ChEBI" id="CHEBI:83834"/>
        <dbReference type="EC" id="5.2.1.8"/>
    </reaction>
</comment>
<dbReference type="RefSeq" id="XP_002676364.1">
    <property type="nucleotide sequence ID" value="XM_002676318.1"/>
</dbReference>
<comment type="similarity">
    <text evidence="3">Belongs to the cyclophilin-type PPIase family.</text>
</comment>
<dbReference type="Pfam" id="PF00160">
    <property type="entry name" value="Pro_isomerase"/>
    <property type="match status" value="1"/>
</dbReference>
<dbReference type="Gene3D" id="2.40.100.10">
    <property type="entry name" value="Cyclophilin-like"/>
    <property type="match status" value="1"/>
</dbReference>
<gene>
    <name evidence="5" type="ORF">NAEGRDRAFT_4384</name>
</gene>
<evidence type="ECO:0000313" key="5">
    <source>
        <dbReference type="EMBL" id="EFC43620.1"/>
    </source>
</evidence>
<dbReference type="VEuPathDB" id="AmoebaDB:NAEGRDRAFT_4384"/>
<dbReference type="GO" id="GO:0003755">
    <property type="term" value="F:peptidyl-prolyl cis-trans isomerase activity"/>
    <property type="evidence" value="ECO:0007669"/>
    <property type="project" value="UniProtKB-UniRule"/>
</dbReference>
<comment type="function">
    <text evidence="3">PPIases accelerate the folding of proteins. It catalyzes the cis-trans isomerization of proline imidic peptide bonds in oligopeptides.</text>
</comment>
<evidence type="ECO:0000256" key="2">
    <source>
        <dbReference type="ARBA" id="ARBA00023235"/>
    </source>
</evidence>
<keyword evidence="6" id="KW-1185">Reference proteome</keyword>
<dbReference type="STRING" id="5762.D2VHN5"/>
<sequence length="131" mass="14633">NVMVRYLRFSTSLGSFDVELYTHHVPMGCKYFSDLALSGYYNDTLIHTIQPNHVFIGGDPTNTGRGGKEWNGYLQEIPTSKLKHTGAGIIGLCENSQFYVTLSPSPWNDGKYLPIGRICKNMKTIKSISLV</sequence>
<dbReference type="eggNOG" id="KOG0881">
    <property type="taxonomic scope" value="Eukaryota"/>
</dbReference>
<dbReference type="InterPro" id="IPR024936">
    <property type="entry name" value="Cyclophilin-type_PPIase"/>
</dbReference>
<reference evidence="5 6" key="1">
    <citation type="journal article" date="2010" name="Cell">
        <title>The genome of Naegleria gruberi illuminates early eukaryotic versatility.</title>
        <authorList>
            <person name="Fritz-Laylin L.K."/>
            <person name="Prochnik S.E."/>
            <person name="Ginger M.L."/>
            <person name="Dacks J.B."/>
            <person name="Carpenter M.L."/>
            <person name="Field M.C."/>
            <person name="Kuo A."/>
            <person name="Paredez A."/>
            <person name="Chapman J."/>
            <person name="Pham J."/>
            <person name="Shu S."/>
            <person name="Neupane R."/>
            <person name="Cipriano M."/>
            <person name="Mancuso J."/>
            <person name="Tu H."/>
            <person name="Salamov A."/>
            <person name="Lindquist E."/>
            <person name="Shapiro H."/>
            <person name="Lucas S."/>
            <person name="Grigoriev I.V."/>
            <person name="Cande W.Z."/>
            <person name="Fulton C."/>
            <person name="Rokhsar D.S."/>
            <person name="Dawson S.C."/>
        </authorList>
    </citation>
    <scope>NUCLEOTIDE SEQUENCE [LARGE SCALE GENOMIC DNA]</scope>
    <source>
        <strain evidence="5 6">NEG-M</strain>
    </source>
</reference>
<dbReference type="InParanoid" id="D2VHN5"/>
<dbReference type="OMA" id="CENSQFY"/>
<organism evidence="6">
    <name type="scientific">Naegleria gruberi</name>
    <name type="common">Amoeba</name>
    <dbReference type="NCBI Taxonomy" id="5762"/>
    <lineage>
        <taxon>Eukaryota</taxon>
        <taxon>Discoba</taxon>
        <taxon>Heterolobosea</taxon>
        <taxon>Tetramitia</taxon>
        <taxon>Eutetramitia</taxon>
        <taxon>Vahlkampfiidae</taxon>
        <taxon>Naegleria</taxon>
    </lineage>
</organism>
<evidence type="ECO:0000313" key="6">
    <source>
        <dbReference type="Proteomes" id="UP000006671"/>
    </source>
</evidence>
<protein>
    <recommendedName>
        <fullName evidence="3">Peptidyl-prolyl cis-trans isomerase</fullName>
        <shortName evidence="3">PPIase</shortName>
        <ecNumber evidence="3">5.2.1.8</ecNumber>
    </recommendedName>
</protein>
<feature type="non-terminal residue" evidence="5">
    <location>
        <position position="131"/>
    </location>
</feature>
<dbReference type="InterPro" id="IPR044666">
    <property type="entry name" value="Cyclophilin_A-like"/>
</dbReference>
<dbReference type="PANTHER" id="PTHR45625">
    <property type="entry name" value="PEPTIDYL-PROLYL CIS-TRANS ISOMERASE-RELATED"/>
    <property type="match status" value="1"/>
</dbReference>
<dbReference type="PRINTS" id="PR00153">
    <property type="entry name" value="CSAPPISMRASE"/>
</dbReference>
<dbReference type="KEGG" id="ngr:NAEGRDRAFT_4384"/>
<dbReference type="AlphaFoldDB" id="D2VHN5"/>
<accession>D2VHN5</accession>